<evidence type="ECO:0000313" key="8">
    <source>
        <dbReference type="EMBL" id="QJA84506.1"/>
    </source>
</evidence>
<evidence type="ECO:0000256" key="1">
    <source>
        <dbReference type="ARBA" id="ARBA00001922"/>
    </source>
</evidence>
<dbReference type="PRINTS" id="PR00379">
    <property type="entry name" value="INTEIN"/>
</dbReference>
<keyword evidence="3" id="KW-0560">Oxidoreductase</keyword>
<dbReference type="GO" id="GO:0031419">
    <property type="term" value="F:cobalamin binding"/>
    <property type="evidence" value="ECO:0007669"/>
    <property type="project" value="UniProtKB-KW"/>
</dbReference>
<evidence type="ECO:0000259" key="5">
    <source>
        <dbReference type="PROSITE" id="PS50819"/>
    </source>
</evidence>
<dbReference type="EMBL" id="MT144109">
    <property type="protein sequence ID" value="QJA48916.1"/>
    <property type="molecule type" value="Genomic_DNA"/>
</dbReference>
<dbReference type="EMBL" id="MT141564">
    <property type="protein sequence ID" value="QJA66994.1"/>
    <property type="molecule type" value="Genomic_DNA"/>
</dbReference>
<dbReference type="SUPFAM" id="SSF51294">
    <property type="entry name" value="Hedgehog/intein (Hint) domain"/>
    <property type="match status" value="1"/>
</dbReference>
<dbReference type="Pfam" id="PF02867">
    <property type="entry name" value="Ribonuc_red_lgC"/>
    <property type="match status" value="3"/>
</dbReference>
<dbReference type="Pfam" id="PF14528">
    <property type="entry name" value="LAGLIDADG_3"/>
    <property type="match status" value="1"/>
</dbReference>
<feature type="domain" description="DOD-type homing endonuclease" evidence="5">
    <location>
        <begin position="362"/>
        <end position="478"/>
    </location>
</feature>
<dbReference type="PANTHER" id="PTHR43371:SF1">
    <property type="entry name" value="RIBONUCLEOSIDE-DIPHOSPHATE REDUCTASE"/>
    <property type="match status" value="1"/>
</dbReference>
<dbReference type="InterPro" id="IPR027434">
    <property type="entry name" value="Homing_endonucl"/>
</dbReference>
<dbReference type="GO" id="GO:0016539">
    <property type="term" value="P:intein-mediated protein splicing"/>
    <property type="evidence" value="ECO:0007669"/>
    <property type="project" value="InterPro"/>
</dbReference>
<dbReference type="InterPro" id="IPR006142">
    <property type="entry name" value="INTEIN"/>
</dbReference>
<dbReference type="Gene3D" id="3.10.28.10">
    <property type="entry name" value="Homing endonucleases"/>
    <property type="match status" value="1"/>
</dbReference>
<dbReference type="PROSITE" id="PS50819">
    <property type="entry name" value="INTEIN_ENDONUCLEASE"/>
    <property type="match status" value="1"/>
</dbReference>
<organism evidence="6">
    <name type="scientific">viral metagenome</name>
    <dbReference type="NCBI Taxonomy" id="1070528"/>
    <lineage>
        <taxon>unclassified sequences</taxon>
        <taxon>metagenomes</taxon>
        <taxon>organismal metagenomes</taxon>
    </lineage>
</organism>
<name>A0A6H1ZLW5_9ZZZZ</name>
<evidence type="ECO:0000256" key="4">
    <source>
        <dbReference type="ARBA" id="ARBA00023285"/>
    </source>
</evidence>
<dbReference type="GO" id="GO:0004519">
    <property type="term" value="F:endonuclease activity"/>
    <property type="evidence" value="ECO:0007669"/>
    <property type="project" value="InterPro"/>
</dbReference>
<dbReference type="EMBL" id="MT142530">
    <property type="protein sequence ID" value="QJA84506.1"/>
    <property type="molecule type" value="Genomic_DNA"/>
</dbReference>
<keyword evidence="4" id="KW-0170">Cobalt</keyword>
<dbReference type="InterPro" id="IPR004860">
    <property type="entry name" value="LAGLIDADG_dom"/>
</dbReference>
<dbReference type="Gene3D" id="3.20.70.20">
    <property type="match status" value="3"/>
</dbReference>
<dbReference type="GO" id="GO:0004748">
    <property type="term" value="F:ribonucleoside-diphosphate reductase activity, thioredoxin disulfide as acceptor"/>
    <property type="evidence" value="ECO:0007669"/>
    <property type="project" value="TreeGrafter"/>
</dbReference>
<dbReference type="SUPFAM" id="SSF51998">
    <property type="entry name" value="PFL-like glycyl radical enzymes"/>
    <property type="match status" value="1"/>
</dbReference>
<proteinExistence type="predicted"/>
<dbReference type="InterPro" id="IPR004042">
    <property type="entry name" value="Intein_endonuc_central"/>
</dbReference>
<evidence type="ECO:0000313" key="7">
    <source>
        <dbReference type="EMBL" id="QJA66994.1"/>
    </source>
</evidence>
<dbReference type="InterPro" id="IPR000788">
    <property type="entry name" value="RNR_lg_C"/>
</dbReference>
<sequence length="850" mass="96219">MNPDQLCSMKGYYKGDIDTWEKLSIQLVTEVCGGLVTSKELKEIKQLIIDKKFIPAGRYLYYAGRDAKFYNNCFMLKAEEDTREEWGNLVNRVLSCLMVGGGVGINYDVIRAKGSILGRTGGTASGVLALMELIDFVGSKVQQGGSRRSALFGSLKWNHLEIPEFLNSKNWSKEILDHKLADYNFKAPLDCTNISVGYDANWLWESEDKDSQAWKVFRENVRLALLNGEPGFSFNLVNPFENLRNAPVAGCTNVLTSKGYKKVIDIIDTPSTIWTGYNWSSNVIFKKTKSNTKTVKVSFSGGRNIICDPEHEFFTIDYLYRGRSKRIIEKKQKAKNLVVGQKLKVSLPLMNKAISMSAYQYILGFCYGDGSFTNSGVDLSFFEESKFNAVSPLIHNMEHVVYNDKRAIKRYFLKIDCPESKKSLPPFDTDVDKASFIAGYFDADGNYNESRGCPLFRLSSARYSILVEIRRLLEELGILSNISVGSNSSFKKENKTWTLSILSSYTILFSQLIPTRRLKISSKYKEYVPYRESTIKVESVKDSEKQDVYCCNVKLEEHSFQAEGIIISNCCEVTSSDDSDVCNLGSINLARVESLYDFQNSIRLATLFLLCGSIRAELPTAKVEAVRAKNNRIGIGLMGVHEFQIQRGRKYAETEELEEVLYYYKKESDKFKVVHANKLKCTVPVACRAVAPTGTISMLAETTSGIEPIFAKAYKRRYLKEDSWHYSYVIDSTAYRMQQKYDAEIESAHEISIEDRLKMISLLENYVDQGVSSTINLAAPIVDEQEIDRVAEMIRYEVKMNSDIRGLTFYPNGARGNVLEEVDIVQALANRDVEFKEHDICDISKKSTCG</sequence>
<dbReference type="AlphaFoldDB" id="A0A6H1ZLW5"/>
<accession>A0A6H1ZLW5</accession>
<reference evidence="6" key="1">
    <citation type="submission" date="2020-03" db="EMBL/GenBank/DDBJ databases">
        <title>The deep terrestrial virosphere.</title>
        <authorList>
            <person name="Holmfeldt K."/>
            <person name="Nilsson E."/>
            <person name="Simone D."/>
            <person name="Lopez-Fernandez M."/>
            <person name="Wu X."/>
            <person name="de Brujin I."/>
            <person name="Lundin D."/>
            <person name="Andersson A."/>
            <person name="Bertilsson S."/>
            <person name="Dopson M."/>
        </authorList>
    </citation>
    <scope>NUCLEOTIDE SEQUENCE</scope>
    <source>
        <strain evidence="8">MM415A00187</strain>
        <strain evidence="7">MM415B00313</strain>
        <strain evidence="6">TM448A01192</strain>
    </source>
</reference>
<dbReference type="InterPro" id="IPR050862">
    <property type="entry name" value="RdRp_reductase_class-2"/>
</dbReference>
<evidence type="ECO:0000313" key="6">
    <source>
        <dbReference type="EMBL" id="QJA48916.1"/>
    </source>
</evidence>
<gene>
    <name evidence="8" type="ORF">MM415A00187_0041</name>
    <name evidence="7" type="ORF">MM415B00313_0042</name>
    <name evidence="6" type="ORF">TM448A01192_0006</name>
</gene>
<evidence type="ECO:0000256" key="2">
    <source>
        <dbReference type="ARBA" id="ARBA00022628"/>
    </source>
</evidence>
<dbReference type="SUPFAM" id="SSF55608">
    <property type="entry name" value="Homing endonucleases"/>
    <property type="match status" value="1"/>
</dbReference>
<comment type="cofactor">
    <cofactor evidence="1">
        <name>adenosylcob(III)alamin</name>
        <dbReference type="ChEBI" id="CHEBI:18408"/>
    </cofactor>
</comment>
<keyword evidence="2" id="KW-0846">Cobalamin</keyword>
<evidence type="ECO:0000256" key="3">
    <source>
        <dbReference type="ARBA" id="ARBA00023002"/>
    </source>
</evidence>
<dbReference type="PANTHER" id="PTHR43371">
    <property type="entry name" value="VITAMIN B12-DEPENDENT RIBONUCLEOTIDE REDUCTASE"/>
    <property type="match status" value="1"/>
</dbReference>
<protein>
    <submittedName>
        <fullName evidence="6">Putative ribonucleoside diphosphate reductase</fullName>
    </submittedName>
</protein>
<dbReference type="InterPro" id="IPR036844">
    <property type="entry name" value="Hint_dom_sf"/>
</dbReference>